<accession>A0A3A1YGE5</accession>
<comment type="caution">
    <text evidence="1">The sequence shown here is derived from an EMBL/GenBank/DDBJ whole genome shotgun (WGS) entry which is preliminary data.</text>
</comment>
<proteinExistence type="predicted"/>
<keyword evidence="2" id="KW-1185">Reference proteome</keyword>
<protein>
    <submittedName>
        <fullName evidence="1">Uncharacterized protein</fullName>
    </submittedName>
</protein>
<name>A0A3A1YGE5_9GAMM</name>
<dbReference type="RefSeq" id="WP_119532288.1">
    <property type="nucleotide sequence ID" value="NZ_NRJG01000139.1"/>
</dbReference>
<evidence type="ECO:0000313" key="2">
    <source>
        <dbReference type="Proteomes" id="UP000265916"/>
    </source>
</evidence>
<dbReference type="EMBL" id="NRJG01000139">
    <property type="protein sequence ID" value="RIY35284.1"/>
    <property type="molecule type" value="Genomic_DNA"/>
</dbReference>
<reference evidence="1 2" key="1">
    <citation type="submission" date="2017-08" db="EMBL/GenBank/DDBJ databases">
        <title>Reclassification of Bisgaard taxon 37 and 44.</title>
        <authorList>
            <person name="Christensen H."/>
        </authorList>
    </citation>
    <scope>NUCLEOTIDE SEQUENCE [LARGE SCALE GENOMIC DNA]</scope>
    <source>
        <strain evidence="1 2">111</strain>
    </source>
</reference>
<sequence length="71" mass="8429">MNEQTEIKQELLTRRLLRIAERLDRIEQSLVKLQLLNKHTQLILNNIMVDKNLINKDVKQLSDHLIDNANK</sequence>
<dbReference type="Proteomes" id="UP000265916">
    <property type="component" value="Unassembled WGS sequence"/>
</dbReference>
<evidence type="ECO:0000313" key="1">
    <source>
        <dbReference type="EMBL" id="RIY35284.1"/>
    </source>
</evidence>
<organism evidence="1 2">
    <name type="scientific">Psittacicella hinzii</name>
    <dbReference type="NCBI Taxonomy" id="2028575"/>
    <lineage>
        <taxon>Bacteria</taxon>
        <taxon>Pseudomonadati</taxon>
        <taxon>Pseudomonadota</taxon>
        <taxon>Gammaproteobacteria</taxon>
        <taxon>Pasteurellales</taxon>
        <taxon>Psittacicellaceae</taxon>
        <taxon>Psittacicella</taxon>
    </lineage>
</organism>
<dbReference type="AlphaFoldDB" id="A0A3A1YGE5"/>
<gene>
    <name evidence="1" type="ORF">CKF58_06820</name>
</gene>